<dbReference type="Gene3D" id="1.10.10.60">
    <property type="entry name" value="Homeodomain-like"/>
    <property type="match status" value="1"/>
</dbReference>
<dbReference type="GO" id="GO:0005829">
    <property type="term" value="C:cytosol"/>
    <property type="evidence" value="ECO:0007669"/>
    <property type="project" value="TreeGrafter"/>
</dbReference>
<reference evidence="5 6" key="1">
    <citation type="submission" date="2019-02" db="EMBL/GenBank/DDBJ databases">
        <authorList>
            <person name="Li S.-H."/>
        </authorList>
    </citation>
    <scope>NUCLEOTIDE SEQUENCE [LARGE SCALE GENOMIC DNA]</scope>
    <source>
        <strain evidence="5 6">IMCC14385</strain>
    </source>
</reference>
<dbReference type="GO" id="GO:0003700">
    <property type="term" value="F:DNA-binding transcription factor activity"/>
    <property type="evidence" value="ECO:0007669"/>
    <property type="project" value="InterPro"/>
</dbReference>
<keyword evidence="2" id="KW-0238">DNA-binding</keyword>
<keyword evidence="1" id="KW-0805">Transcription regulation</keyword>
<dbReference type="OrthoDB" id="6506763at2"/>
<dbReference type="PANTHER" id="PTHR47894:SF1">
    <property type="entry name" value="HTH-TYPE TRANSCRIPTIONAL REGULATOR VQSM"/>
    <property type="match status" value="1"/>
</dbReference>
<evidence type="ECO:0000256" key="2">
    <source>
        <dbReference type="ARBA" id="ARBA00023125"/>
    </source>
</evidence>
<dbReference type="Pfam" id="PF12833">
    <property type="entry name" value="HTH_18"/>
    <property type="match status" value="1"/>
</dbReference>
<evidence type="ECO:0000313" key="6">
    <source>
        <dbReference type="Proteomes" id="UP000326287"/>
    </source>
</evidence>
<gene>
    <name evidence="5" type="ORF">EY643_18020</name>
</gene>
<proteinExistence type="predicted"/>
<keyword evidence="6" id="KW-1185">Reference proteome</keyword>
<sequence length="341" mass="37806">MANKNDSRHHIKGLPIALNAMADMGFSASDCLAGTGLTEAQLENNATDIPFTLEQEFHFHRNLLALTGNPMLGLLLGKAYRIESYGLLGYAFLSASTLRHALAVMQNFGPLAFSPFEINFRVAGGRGILSMRPGLRLPEDLLTFYIDRDITAAIHGSSGSLREPIEPMQVKLMHDGQGRELIYERHFDCPVSFGNNASELHMDAAALDEPMPLRDSETSAMMQQQCRLLLSRVRGGGNIGDKVRQIILSRPGYFPDIDFVAEKLNTTSRTLRRRLARENSSYQDILAGVRYQLAREYLANSALPLEEISVLLGYSAPGNFSNAFKRWHGSSPRAYRQAANC</sequence>
<dbReference type="AlphaFoldDB" id="A0A5P9NNJ7"/>
<accession>A0A5P9NNJ7</accession>
<dbReference type="InterPro" id="IPR018060">
    <property type="entry name" value="HTH_AraC"/>
</dbReference>
<feature type="domain" description="HTH araC/xylS-type" evidence="4">
    <location>
        <begin position="241"/>
        <end position="338"/>
    </location>
</feature>
<organism evidence="5 6">
    <name type="scientific">Halioglobus maricola</name>
    <dbReference type="NCBI Taxonomy" id="2601894"/>
    <lineage>
        <taxon>Bacteria</taxon>
        <taxon>Pseudomonadati</taxon>
        <taxon>Pseudomonadota</taxon>
        <taxon>Gammaproteobacteria</taxon>
        <taxon>Cellvibrionales</taxon>
        <taxon>Halieaceae</taxon>
        <taxon>Halioglobus</taxon>
    </lineage>
</organism>
<evidence type="ECO:0000259" key="4">
    <source>
        <dbReference type="PROSITE" id="PS01124"/>
    </source>
</evidence>
<dbReference type="Pfam" id="PF12625">
    <property type="entry name" value="Arabinose_bd"/>
    <property type="match status" value="1"/>
</dbReference>
<dbReference type="PROSITE" id="PS01124">
    <property type="entry name" value="HTH_ARAC_FAMILY_2"/>
    <property type="match status" value="1"/>
</dbReference>
<evidence type="ECO:0000256" key="3">
    <source>
        <dbReference type="ARBA" id="ARBA00023163"/>
    </source>
</evidence>
<dbReference type="SMART" id="SM00342">
    <property type="entry name" value="HTH_ARAC"/>
    <property type="match status" value="1"/>
</dbReference>
<keyword evidence="3" id="KW-0804">Transcription</keyword>
<dbReference type="InterPro" id="IPR032687">
    <property type="entry name" value="AraC-type_N"/>
</dbReference>
<dbReference type="EMBL" id="CP036422">
    <property type="protein sequence ID" value="QFU77410.1"/>
    <property type="molecule type" value="Genomic_DNA"/>
</dbReference>
<dbReference type="RefSeq" id="WP_153240556.1">
    <property type="nucleotide sequence ID" value="NZ_CP036422.1"/>
</dbReference>
<dbReference type="Proteomes" id="UP000326287">
    <property type="component" value="Chromosome"/>
</dbReference>
<evidence type="ECO:0000256" key="1">
    <source>
        <dbReference type="ARBA" id="ARBA00023015"/>
    </source>
</evidence>
<dbReference type="KEGG" id="halc:EY643_18020"/>
<protein>
    <submittedName>
        <fullName evidence="5">AraC family transcriptional regulator</fullName>
    </submittedName>
</protein>
<dbReference type="SUPFAM" id="SSF46689">
    <property type="entry name" value="Homeodomain-like"/>
    <property type="match status" value="1"/>
</dbReference>
<dbReference type="InterPro" id="IPR009057">
    <property type="entry name" value="Homeodomain-like_sf"/>
</dbReference>
<dbReference type="GO" id="GO:0000976">
    <property type="term" value="F:transcription cis-regulatory region binding"/>
    <property type="evidence" value="ECO:0007669"/>
    <property type="project" value="TreeGrafter"/>
</dbReference>
<dbReference type="PANTHER" id="PTHR47894">
    <property type="entry name" value="HTH-TYPE TRANSCRIPTIONAL REGULATOR GADX"/>
    <property type="match status" value="1"/>
</dbReference>
<name>A0A5P9NNJ7_9GAMM</name>
<evidence type="ECO:0000313" key="5">
    <source>
        <dbReference type="EMBL" id="QFU77410.1"/>
    </source>
</evidence>